<evidence type="ECO:0000313" key="1">
    <source>
        <dbReference type="EMBL" id="CAG6501130.1"/>
    </source>
</evidence>
<sequence>MLNQRLNENLKLRNLDRINHQKQRDQKLRRNRNLSNARCAVKSTKPATISKSTKRVTIQTKRTTNVTFACEILHDGNTSWSTSGCTKRRINSNARSVTKRTVLIGFCSSTSESRTVASVPSSAASVRKTLHVLLLFMCTFSQSIKRYGKRRSDVISVRDLLKAKPPSSGI</sequence>
<dbReference type="AlphaFoldDB" id="A0A8D8D1R9"/>
<protein>
    <submittedName>
        <fullName evidence="1">(northern house mosquito) hypothetical protein</fullName>
    </submittedName>
</protein>
<dbReference type="EMBL" id="HBUE01141820">
    <property type="protein sequence ID" value="CAG6501130.1"/>
    <property type="molecule type" value="Transcribed_RNA"/>
</dbReference>
<proteinExistence type="predicted"/>
<organism evidence="1">
    <name type="scientific">Culex pipiens</name>
    <name type="common">House mosquito</name>
    <dbReference type="NCBI Taxonomy" id="7175"/>
    <lineage>
        <taxon>Eukaryota</taxon>
        <taxon>Metazoa</taxon>
        <taxon>Ecdysozoa</taxon>
        <taxon>Arthropoda</taxon>
        <taxon>Hexapoda</taxon>
        <taxon>Insecta</taxon>
        <taxon>Pterygota</taxon>
        <taxon>Neoptera</taxon>
        <taxon>Endopterygota</taxon>
        <taxon>Diptera</taxon>
        <taxon>Nematocera</taxon>
        <taxon>Culicoidea</taxon>
        <taxon>Culicidae</taxon>
        <taxon>Culicinae</taxon>
        <taxon>Culicini</taxon>
        <taxon>Culex</taxon>
        <taxon>Culex</taxon>
    </lineage>
</organism>
<name>A0A8D8D1R9_CULPI</name>
<reference evidence="1" key="1">
    <citation type="submission" date="2021-05" db="EMBL/GenBank/DDBJ databases">
        <authorList>
            <person name="Alioto T."/>
            <person name="Alioto T."/>
            <person name="Gomez Garrido J."/>
        </authorList>
    </citation>
    <scope>NUCLEOTIDE SEQUENCE</scope>
</reference>
<accession>A0A8D8D1R9</accession>